<accession>A0A6G0WNS1</accession>
<dbReference type="Proteomes" id="UP000481153">
    <property type="component" value="Unassembled WGS sequence"/>
</dbReference>
<name>A0A6G0WNS1_9STRA</name>
<evidence type="ECO:0008006" key="3">
    <source>
        <dbReference type="Google" id="ProtNLM"/>
    </source>
</evidence>
<comment type="caution">
    <text evidence="1">The sequence shown here is derived from an EMBL/GenBank/DDBJ whole genome shotgun (WGS) entry which is preliminary data.</text>
</comment>
<protein>
    <recommendedName>
        <fullName evidence="3">Reverse transcriptase zinc-binding domain-containing protein</fullName>
    </recommendedName>
</protein>
<keyword evidence="2" id="KW-1185">Reference proteome</keyword>
<evidence type="ECO:0000313" key="2">
    <source>
        <dbReference type="Proteomes" id="UP000481153"/>
    </source>
</evidence>
<dbReference type="EMBL" id="VJMJ01000170">
    <property type="protein sequence ID" value="KAF0729008.1"/>
    <property type="molecule type" value="Genomic_DNA"/>
</dbReference>
<gene>
    <name evidence="1" type="ORF">Ae201684_013308</name>
</gene>
<organism evidence="1 2">
    <name type="scientific">Aphanomyces euteiches</name>
    <dbReference type="NCBI Taxonomy" id="100861"/>
    <lineage>
        <taxon>Eukaryota</taxon>
        <taxon>Sar</taxon>
        <taxon>Stramenopiles</taxon>
        <taxon>Oomycota</taxon>
        <taxon>Saprolegniomycetes</taxon>
        <taxon>Saprolegniales</taxon>
        <taxon>Verrucalvaceae</taxon>
        <taxon>Aphanomyces</taxon>
    </lineage>
</organism>
<reference evidence="1 2" key="1">
    <citation type="submission" date="2019-07" db="EMBL/GenBank/DDBJ databases">
        <title>Genomics analysis of Aphanomyces spp. identifies a new class of oomycete effector associated with host adaptation.</title>
        <authorList>
            <person name="Gaulin E."/>
        </authorList>
    </citation>
    <scope>NUCLEOTIDE SEQUENCE [LARGE SCALE GENOMIC DNA]</scope>
    <source>
        <strain evidence="1 2">ATCC 201684</strain>
    </source>
</reference>
<dbReference type="VEuPathDB" id="FungiDB:AeMF1_018046"/>
<evidence type="ECO:0000313" key="1">
    <source>
        <dbReference type="EMBL" id="KAF0729008.1"/>
    </source>
</evidence>
<sequence length="351" mass="39032">MLHSPDDNIQQLAREQLHAVIRKRYIVDPSALLDGGDLLLQRFLNGTLQDHPIASLKTRHADITSIWTDVQAALRRYNLKLRAGLSLRLPHMIKDVTSKNVARELKMHIKLAHAEAWSGMMDQGRTALLHGREGSKFLLSGNYLWDADYRFAVSARLNQVDTRSVLKRRRLRANASCRHCGAVSPETLGHVLQRCPHNEVNIRSRHNAALQAIATTIQGAQPDARLVVNSTAPDFDGPTLKPDLQLIDSTKKTVVICDLAVAMEDDQLHNGDSIFEKTAKHKMDKYPPLSRHYTNLGYEVYSCVLIYGSLGSVAPANHNIITQVIGLSRPAAAKLQYALSASVIKASHLIF</sequence>
<proteinExistence type="predicted"/>
<dbReference type="AlphaFoldDB" id="A0A6G0WNS1"/>